<feature type="region of interest" description="Disordered" evidence="1">
    <location>
        <begin position="268"/>
        <end position="331"/>
    </location>
</feature>
<feature type="compositionally biased region" description="Low complexity" evidence="1">
    <location>
        <begin position="413"/>
        <end position="435"/>
    </location>
</feature>
<dbReference type="OrthoDB" id="668540at2759"/>
<accession>F4QD85</accession>
<dbReference type="RefSeq" id="XP_004366076.1">
    <property type="nucleotide sequence ID" value="XM_004366019.1"/>
</dbReference>
<dbReference type="STRING" id="1054147.F4QD85"/>
<feature type="region of interest" description="Disordered" evidence="1">
    <location>
        <begin position="100"/>
        <end position="191"/>
    </location>
</feature>
<feature type="compositionally biased region" description="Low complexity" evidence="1">
    <location>
        <begin position="100"/>
        <end position="127"/>
    </location>
</feature>
<dbReference type="EMBL" id="GL883029">
    <property type="protein sequence ID" value="EGG14556.1"/>
    <property type="molecule type" value="Genomic_DNA"/>
</dbReference>
<feature type="region of interest" description="Disordered" evidence="1">
    <location>
        <begin position="383"/>
        <end position="444"/>
    </location>
</feature>
<evidence type="ECO:0000313" key="2">
    <source>
        <dbReference type="EMBL" id="EGG14556.1"/>
    </source>
</evidence>
<evidence type="ECO:0000256" key="1">
    <source>
        <dbReference type="SAM" id="MobiDB-lite"/>
    </source>
</evidence>
<organism evidence="2 3">
    <name type="scientific">Cavenderia fasciculata</name>
    <name type="common">Slime mold</name>
    <name type="synonym">Dictyostelium fasciculatum</name>
    <dbReference type="NCBI Taxonomy" id="261658"/>
    <lineage>
        <taxon>Eukaryota</taxon>
        <taxon>Amoebozoa</taxon>
        <taxon>Evosea</taxon>
        <taxon>Eumycetozoa</taxon>
        <taxon>Dictyostelia</taxon>
        <taxon>Acytosteliales</taxon>
        <taxon>Cavenderiaceae</taxon>
        <taxon>Cavenderia</taxon>
    </lineage>
</organism>
<protein>
    <submittedName>
        <fullName evidence="2">Uncharacterized protein</fullName>
    </submittedName>
</protein>
<dbReference type="AlphaFoldDB" id="F4QD85"/>
<dbReference type="KEGG" id="dfa:DFA_12332"/>
<name>F4QD85_CACFS</name>
<feature type="compositionally biased region" description="Gly residues" evidence="1">
    <location>
        <begin position="228"/>
        <end position="242"/>
    </location>
</feature>
<feature type="region of interest" description="Disordered" evidence="1">
    <location>
        <begin position="222"/>
        <end position="254"/>
    </location>
</feature>
<evidence type="ECO:0000313" key="3">
    <source>
        <dbReference type="Proteomes" id="UP000007797"/>
    </source>
</evidence>
<gene>
    <name evidence="2" type="ORF">DFA_12332</name>
</gene>
<feature type="compositionally biased region" description="Low complexity" evidence="1">
    <location>
        <begin position="301"/>
        <end position="324"/>
    </location>
</feature>
<dbReference type="GeneID" id="14866365"/>
<keyword evidence="3" id="KW-1185">Reference proteome</keyword>
<proteinExistence type="predicted"/>
<feature type="compositionally biased region" description="Gly residues" evidence="1">
    <location>
        <begin position="385"/>
        <end position="403"/>
    </location>
</feature>
<sequence length="444" mass="50964">MNDGGNYLSYVVCKREEPNKLCDCKLAEFQQQDYTEAISPQDPRLDIHYFNYYYSQRPLDPRLPPPLISPYQAALYNKKQQQFQQYQHQDINAYEQDQQNQLPLPPHQQQQQQQQPHYYQPTPQQQQRGGGIVERDHQQRDQHPREQREHQQQQQQHSRDQREHQQHPRDQQQREPQRDQHIQQPQPHYHSDVHEKEIAIKKPHPSHAIGPASILRQQSPDIVLNNHNGGGSQGSSSGGSQGGDSVSLDSAGGAKPKSLVDMIQQDFPRTPSPVYQKAALVDPKSHQRRRSQANLDEPPTSTSASSSPQQSSLLQQQQKGSFSQINDPIIESQLDLNGNTYRDYENEYEHEDANYASYGYSNNNNMSTGVLVPHMYPPQMVQQQNGGGQQGGGVQSHMGGGYGKQDNRRHHQQQQQQSHMNNNNNINNINNNNNNMMTHQKVEE</sequence>
<reference evidence="3" key="1">
    <citation type="journal article" date="2011" name="Genome Res.">
        <title>Phylogeny-wide analysis of social amoeba genomes highlights ancient origins for complex intercellular communication.</title>
        <authorList>
            <person name="Heidel A.J."/>
            <person name="Lawal H.M."/>
            <person name="Felder M."/>
            <person name="Schilde C."/>
            <person name="Helps N.R."/>
            <person name="Tunggal B."/>
            <person name="Rivero F."/>
            <person name="John U."/>
            <person name="Schleicher M."/>
            <person name="Eichinger L."/>
            <person name="Platzer M."/>
            <person name="Noegel A.A."/>
            <person name="Schaap P."/>
            <person name="Gloeckner G."/>
        </authorList>
    </citation>
    <scope>NUCLEOTIDE SEQUENCE [LARGE SCALE GENOMIC DNA]</scope>
    <source>
        <strain evidence="3">SH3</strain>
    </source>
</reference>
<dbReference type="Proteomes" id="UP000007797">
    <property type="component" value="Unassembled WGS sequence"/>
</dbReference>
<feature type="compositionally biased region" description="Basic and acidic residues" evidence="1">
    <location>
        <begin position="133"/>
        <end position="181"/>
    </location>
</feature>